<comment type="similarity">
    <text evidence="2">Belongs to the purine-cytosine permease (2.A.39) family.</text>
</comment>
<feature type="compositionally biased region" description="Basic residues" evidence="6">
    <location>
        <begin position="89"/>
        <end position="99"/>
    </location>
</feature>
<feature type="transmembrane region" description="Helical" evidence="7">
    <location>
        <begin position="20"/>
        <end position="47"/>
    </location>
</feature>
<name>A0ABP6CFA5_9ACTN</name>
<dbReference type="EMBL" id="BAAARJ010000008">
    <property type="protein sequence ID" value="GAA2613708.1"/>
    <property type="molecule type" value="Genomic_DNA"/>
</dbReference>
<evidence type="ECO:0000256" key="2">
    <source>
        <dbReference type="ARBA" id="ARBA00008974"/>
    </source>
</evidence>
<organism evidence="8 9">
    <name type="scientific">Streptomyces axinellae</name>
    <dbReference type="NCBI Taxonomy" id="552788"/>
    <lineage>
        <taxon>Bacteria</taxon>
        <taxon>Bacillati</taxon>
        <taxon>Actinomycetota</taxon>
        <taxon>Actinomycetes</taxon>
        <taxon>Kitasatosporales</taxon>
        <taxon>Streptomycetaceae</taxon>
        <taxon>Streptomyces</taxon>
    </lineage>
</organism>
<dbReference type="PANTHER" id="PTHR30618">
    <property type="entry name" value="NCS1 FAMILY PURINE/PYRIMIDINE TRANSPORTER"/>
    <property type="match status" value="1"/>
</dbReference>
<gene>
    <name evidence="8" type="ORF">GCM10009863_29300</name>
</gene>
<evidence type="ECO:0008006" key="10">
    <source>
        <dbReference type="Google" id="ProtNLM"/>
    </source>
</evidence>
<evidence type="ECO:0000256" key="1">
    <source>
        <dbReference type="ARBA" id="ARBA00004141"/>
    </source>
</evidence>
<keyword evidence="3 7" id="KW-0812">Transmembrane</keyword>
<accession>A0ABP6CFA5</accession>
<keyword evidence="9" id="KW-1185">Reference proteome</keyword>
<evidence type="ECO:0000313" key="9">
    <source>
        <dbReference type="Proteomes" id="UP001501447"/>
    </source>
</evidence>
<evidence type="ECO:0000313" key="8">
    <source>
        <dbReference type="EMBL" id="GAA2613708.1"/>
    </source>
</evidence>
<proteinExistence type="inferred from homology"/>
<keyword evidence="4 7" id="KW-1133">Transmembrane helix</keyword>
<sequence>MPFPVMSRIAFGVKGAQVPAAVRGVVAIAWFGIQTYLASSVLSALAVTMFPGLRRIDGNSLLGQSTLGWITFLALWARRPPWKPSPTRRPARWRRTGRR</sequence>
<evidence type="ECO:0000256" key="6">
    <source>
        <dbReference type="SAM" id="MobiDB-lite"/>
    </source>
</evidence>
<dbReference type="InterPro" id="IPR045225">
    <property type="entry name" value="Uracil/uridine/allantoin_perm"/>
</dbReference>
<evidence type="ECO:0000256" key="4">
    <source>
        <dbReference type="ARBA" id="ARBA00022989"/>
    </source>
</evidence>
<comment type="caution">
    <text evidence="8">The sequence shown here is derived from an EMBL/GenBank/DDBJ whole genome shotgun (WGS) entry which is preliminary data.</text>
</comment>
<keyword evidence="5 7" id="KW-0472">Membrane</keyword>
<evidence type="ECO:0000256" key="7">
    <source>
        <dbReference type="SAM" id="Phobius"/>
    </source>
</evidence>
<evidence type="ECO:0000256" key="5">
    <source>
        <dbReference type="ARBA" id="ARBA00023136"/>
    </source>
</evidence>
<dbReference type="InterPro" id="IPR001248">
    <property type="entry name" value="Pur-cyt_permease"/>
</dbReference>
<feature type="region of interest" description="Disordered" evidence="6">
    <location>
        <begin position="80"/>
        <end position="99"/>
    </location>
</feature>
<protein>
    <recommendedName>
        <fullName evidence="10">Allantoin permease</fullName>
    </recommendedName>
</protein>
<comment type="subcellular location">
    <subcellularLocation>
        <location evidence="1">Membrane</location>
        <topology evidence="1">Multi-pass membrane protein</topology>
    </subcellularLocation>
</comment>
<dbReference type="PANTHER" id="PTHR30618:SF6">
    <property type="entry name" value="NCS1 FAMILY NUCLEOBASE:CATION SYMPORTER-1"/>
    <property type="match status" value="1"/>
</dbReference>
<reference evidence="9" key="1">
    <citation type="journal article" date="2019" name="Int. J. Syst. Evol. Microbiol.">
        <title>The Global Catalogue of Microorganisms (GCM) 10K type strain sequencing project: providing services to taxonomists for standard genome sequencing and annotation.</title>
        <authorList>
            <consortium name="The Broad Institute Genomics Platform"/>
            <consortium name="The Broad Institute Genome Sequencing Center for Infectious Disease"/>
            <person name="Wu L."/>
            <person name="Ma J."/>
        </authorList>
    </citation>
    <scope>NUCLEOTIDE SEQUENCE [LARGE SCALE GENOMIC DNA]</scope>
    <source>
        <strain evidence="9">JCM 16373</strain>
    </source>
</reference>
<dbReference type="Gene3D" id="1.10.4160.10">
    <property type="entry name" value="Hydantoin permease"/>
    <property type="match status" value="1"/>
</dbReference>
<dbReference type="Pfam" id="PF02133">
    <property type="entry name" value="Transp_cyt_pur"/>
    <property type="match status" value="1"/>
</dbReference>
<evidence type="ECO:0000256" key="3">
    <source>
        <dbReference type="ARBA" id="ARBA00022692"/>
    </source>
</evidence>
<dbReference type="Proteomes" id="UP001501447">
    <property type="component" value="Unassembled WGS sequence"/>
</dbReference>